<keyword evidence="13" id="KW-1185">Reference proteome</keyword>
<evidence type="ECO:0000256" key="8">
    <source>
        <dbReference type="ARBA" id="ARBA00023141"/>
    </source>
</evidence>
<dbReference type="InterPro" id="IPR013785">
    <property type="entry name" value="Aldolase_TIM"/>
</dbReference>
<dbReference type="Gene3D" id="3.20.20.70">
    <property type="entry name" value="Aldolase class I"/>
    <property type="match status" value="1"/>
</dbReference>
<dbReference type="HAMAP" id="MF_00135">
    <property type="entry name" value="PRAI"/>
    <property type="match status" value="1"/>
</dbReference>
<dbReference type="STRING" id="633813.SAMN04488087_0619"/>
<dbReference type="Proteomes" id="UP000185812">
    <property type="component" value="Unassembled WGS sequence"/>
</dbReference>
<dbReference type="FunFam" id="3.20.20.70:FF:000075">
    <property type="entry name" value="Tryptophan biosynthesis protein TRP1"/>
    <property type="match status" value="1"/>
</dbReference>
<sequence>MLKVKICGITNLEDARYCAAAGADFLGFIQYPESPRYVAPEVAREIIEWIHGPEKVGVFVNATPDVVNRALEEVGFTMVQLHGTEPPAWCAEIDAPIIKAIHVVHDASAEQLRALMEPYRPWVTYFLLDTHKTNLWGGTGESFNWRLARELSADYPILLAGGIGAHNLEEAVRTMRPLGVDLSSSVETAPGKKDFDKLARFFEVFHALRKQLEAEAME</sequence>
<evidence type="ECO:0000256" key="7">
    <source>
        <dbReference type="ARBA" id="ARBA00022822"/>
    </source>
</evidence>
<keyword evidence="8 10" id="KW-0057">Aromatic amino acid biosynthesis</keyword>
<comment type="similarity">
    <text evidence="3 10">Belongs to the TrpF family.</text>
</comment>
<dbReference type="EC" id="5.3.1.24" evidence="4 10"/>
<keyword evidence="9 10" id="KW-0413">Isomerase</keyword>
<evidence type="ECO:0000256" key="4">
    <source>
        <dbReference type="ARBA" id="ARBA00012572"/>
    </source>
</evidence>
<proteinExistence type="inferred from homology"/>
<dbReference type="AlphaFoldDB" id="A0A1M6QH05"/>
<dbReference type="InterPro" id="IPR001240">
    <property type="entry name" value="PRAI_dom"/>
</dbReference>
<organism evidence="12 13">
    <name type="scientific">Rhodothermus profundi</name>
    <dbReference type="NCBI Taxonomy" id="633813"/>
    <lineage>
        <taxon>Bacteria</taxon>
        <taxon>Pseudomonadati</taxon>
        <taxon>Rhodothermota</taxon>
        <taxon>Rhodothermia</taxon>
        <taxon>Rhodothermales</taxon>
        <taxon>Rhodothermaceae</taxon>
        <taxon>Rhodothermus</taxon>
    </lineage>
</organism>
<dbReference type="InterPro" id="IPR044643">
    <property type="entry name" value="TrpF_fam"/>
</dbReference>
<evidence type="ECO:0000259" key="11">
    <source>
        <dbReference type="Pfam" id="PF00697"/>
    </source>
</evidence>
<evidence type="ECO:0000256" key="10">
    <source>
        <dbReference type="HAMAP-Rule" id="MF_00135"/>
    </source>
</evidence>
<evidence type="ECO:0000256" key="1">
    <source>
        <dbReference type="ARBA" id="ARBA00001164"/>
    </source>
</evidence>
<protein>
    <recommendedName>
        <fullName evidence="5 10">N-(5'-phosphoribosyl)anthranilate isomerase</fullName>
        <shortName evidence="10">PRAI</shortName>
        <ecNumber evidence="4 10">5.3.1.24</ecNumber>
    </recommendedName>
</protein>
<comment type="pathway">
    <text evidence="2 10">Amino-acid biosynthesis; L-tryptophan biosynthesis; L-tryptophan from chorismate: step 3/5.</text>
</comment>
<evidence type="ECO:0000256" key="3">
    <source>
        <dbReference type="ARBA" id="ARBA00007571"/>
    </source>
</evidence>
<dbReference type="UniPathway" id="UPA00035">
    <property type="reaction ID" value="UER00042"/>
</dbReference>
<evidence type="ECO:0000256" key="9">
    <source>
        <dbReference type="ARBA" id="ARBA00023235"/>
    </source>
</evidence>
<evidence type="ECO:0000313" key="13">
    <source>
        <dbReference type="Proteomes" id="UP000185812"/>
    </source>
</evidence>
<dbReference type="SUPFAM" id="SSF51366">
    <property type="entry name" value="Ribulose-phoshate binding barrel"/>
    <property type="match status" value="1"/>
</dbReference>
<keyword evidence="6 10" id="KW-0028">Amino-acid biosynthesis</keyword>
<dbReference type="Pfam" id="PF00697">
    <property type="entry name" value="PRAI"/>
    <property type="match status" value="1"/>
</dbReference>
<dbReference type="CDD" id="cd00405">
    <property type="entry name" value="PRAI"/>
    <property type="match status" value="1"/>
</dbReference>
<dbReference type="InterPro" id="IPR011060">
    <property type="entry name" value="RibuloseP-bd_barrel"/>
</dbReference>
<dbReference type="PANTHER" id="PTHR42894">
    <property type="entry name" value="N-(5'-PHOSPHORIBOSYL)ANTHRANILATE ISOMERASE"/>
    <property type="match status" value="1"/>
</dbReference>
<dbReference type="GO" id="GO:0004640">
    <property type="term" value="F:phosphoribosylanthranilate isomerase activity"/>
    <property type="evidence" value="ECO:0007669"/>
    <property type="project" value="UniProtKB-UniRule"/>
</dbReference>
<comment type="catalytic activity">
    <reaction evidence="1 10">
        <text>N-(5-phospho-beta-D-ribosyl)anthranilate = 1-(2-carboxyphenylamino)-1-deoxy-D-ribulose 5-phosphate</text>
        <dbReference type="Rhea" id="RHEA:21540"/>
        <dbReference type="ChEBI" id="CHEBI:18277"/>
        <dbReference type="ChEBI" id="CHEBI:58613"/>
        <dbReference type="EC" id="5.3.1.24"/>
    </reaction>
</comment>
<evidence type="ECO:0000256" key="5">
    <source>
        <dbReference type="ARBA" id="ARBA00022272"/>
    </source>
</evidence>
<gene>
    <name evidence="10" type="primary">trpF</name>
    <name evidence="12" type="ORF">SAMN04488087_0619</name>
</gene>
<reference evidence="13" key="1">
    <citation type="submission" date="2016-11" db="EMBL/GenBank/DDBJ databases">
        <authorList>
            <person name="Varghese N."/>
            <person name="Submissions S."/>
        </authorList>
    </citation>
    <scope>NUCLEOTIDE SEQUENCE [LARGE SCALE GENOMIC DNA]</scope>
    <source>
        <strain evidence="13">DSM 22212</strain>
    </source>
</reference>
<evidence type="ECO:0000256" key="6">
    <source>
        <dbReference type="ARBA" id="ARBA00022605"/>
    </source>
</evidence>
<keyword evidence="7 10" id="KW-0822">Tryptophan biosynthesis</keyword>
<dbReference type="EMBL" id="FRAU01000001">
    <property type="protein sequence ID" value="SHK19522.1"/>
    <property type="molecule type" value="Genomic_DNA"/>
</dbReference>
<dbReference type="GO" id="GO:0000162">
    <property type="term" value="P:L-tryptophan biosynthetic process"/>
    <property type="evidence" value="ECO:0007669"/>
    <property type="project" value="UniProtKB-UniRule"/>
</dbReference>
<dbReference type="OrthoDB" id="9786954at2"/>
<name>A0A1M6QH05_9BACT</name>
<evidence type="ECO:0000313" key="12">
    <source>
        <dbReference type="EMBL" id="SHK19522.1"/>
    </source>
</evidence>
<dbReference type="PANTHER" id="PTHR42894:SF1">
    <property type="entry name" value="N-(5'-PHOSPHORIBOSYL)ANTHRANILATE ISOMERASE"/>
    <property type="match status" value="1"/>
</dbReference>
<accession>A0A1M6QH05</accession>
<feature type="domain" description="N-(5'phosphoribosyl) anthranilate isomerase (PRAI)" evidence="11">
    <location>
        <begin position="4"/>
        <end position="203"/>
    </location>
</feature>
<evidence type="ECO:0000256" key="2">
    <source>
        <dbReference type="ARBA" id="ARBA00004664"/>
    </source>
</evidence>